<accession>A0ABS7ZEQ3</accession>
<feature type="compositionally biased region" description="Low complexity" evidence="1">
    <location>
        <begin position="1548"/>
        <end position="1563"/>
    </location>
</feature>
<reference evidence="3 4" key="1">
    <citation type="submission" date="2021-09" db="EMBL/GenBank/DDBJ databases">
        <title>Isoptericola luteus sp. nov., a novel bacterium isolated from Harbin, the capital city of Heilongjiang province.</title>
        <authorList>
            <person name="Li J."/>
        </authorList>
    </citation>
    <scope>NUCLEOTIDE SEQUENCE [LARGE SCALE GENOMIC DNA]</scope>
    <source>
        <strain evidence="3 4">NEAU-Y5</strain>
    </source>
</reference>
<proteinExistence type="predicted"/>
<feature type="compositionally biased region" description="Pro residues" evidence="1">
    <location>
        <begin position="1494"/>
        <end position="1520"/>
    </location>
</feature>
<dbReference type="Pfam" id="PF18741">
    <property type="entry name" value="MTES_1575"/>
    <property type="match status" value="1"/>
</dbReference>
<dbReference type="InterPro" id="IPR027417">
    <property type="entry name" value="P-loop_NTPase"/>
</dbReference>
<feature type="region of interest" description="Disordered" evidence="1">
    <location>
        <begin position="1"/>
        <end position="86"/>
    </location>
</feature>
<feature type="compositionally biased region" description="Low complexity" evidence="1">
    <location>
        <begin position="1456"/>
        <end position="1478"/>
    </location>
</feature>
<evidence type="ECO:0000256" key="1">
    <source>
        <dbReference type="SAM" id="MobiDB-lite"/>
    </source>
</evidence>
<feature type="region of interest" description="Disordered" evidence="1">
    <location>
        <begin position="1426"/>
        <end position="1616"/>
    </location>
</feature>
<keyword evidence="4" id="KW-1185">Reference proteome</keyword>
<feature type="compositionally biased region" description="Low complexity" evidence="1">
    <location>
        <begin position="1433"/>
        <end position="1444"/>
    </location>
</feature>
<protein>
    <recommendedName>
        <fullName evidence="2">Restriction endonuclease type II-like domain-containing protein</fullName>
    </recommendedName>
</protein>
<feature type="compositionally biased region" description="Low complexity" evidence="1">
    <location>
        <begin position="300"/>
        <end position="311"/>
    </location>
</feature>
<organism evidence="3 4">
    <name type="scientific">Isoptericola luteus</name>
    <dbReference type="NCBI Taxonomy" id="2879484"/>
    <lineage>
        <taxon>Bacteria</taxon>
        <taxon>Bacillati</taxon>
        <taxon>Actinomycetota</taxon>
        <taxon>Actinomycetes</taxon>
        <taxon>Micrococcales</taxon>
        <taxon>Promicromonosporaceae</taxon>
        <taxon>Isoptericola</taxon>
    </lineage>
</organism>
<evidence type="ECO:0000259" key="2">
    <source>
        <dbReference type="Pfam" id="PF18741"/>
    </source>
</evidence>
<feature type="compositionally biased region" description="Acidic residues" evidence="1">
    <location>
        <begin position="1445"/>
        <end position="1455"/>
    </location>
</feature>
<dbReference type="EMBL" id="JAIXCQ010000003">
    <property type="protein sequence ID" value="MCA5892957.1"/>
    <property type="molecule type" value="Genomic_DNA"/>
</dbReference>
<sequence length="1616" mass="170187">MRAARRSTATTAVHPAPDPSDDHAGPVAGGSAEDGTSHVSEGDVRGGVVREGEPAERGGNGQRPSSGARGAGTGPHRAPSPADVVESATRRWRASLVEMVGGSSLSDVGLLGEAVVDLSAAHPSGVAQLFAGRPTRLSNLVREPDALPAARRRARAVAARAAEHASRYGLAPTYLAIGVATWVEHEDGPEVPFGGGGPQRNDVAALARVASGPGRGTTPPDAAVVGAPDAADDLTAAPDAEVVAPATGAGEGGTAVGQEASGTGEPQVTAKPGGQAPDDEGPALTTSIPVVSMSSPDPSGAAPRPAVPARPVDVDAGDQPARGRVVHAPVVLRPVTLTPRGDGGADYDLTLEPTVEINPVVARTLRAHGALLDPAALAKATFTLAGFDPTDVLARVTALGEAVLDGFGLDRRVLVGTFVHPGQVLVDDLDELGPSLHRHEVVAALAGVDSAVEELAGLEIPAARRGDADPTRERGVGDLDPQQRHVLDALATGGHFFVDAPVGSDVAGTLAAVVGEAASAGRSVLYVTGHRRAADRLALRLGDLGLDSLLLDVPPQPTWREDVTRRLLAAMASEPEHIDADATASVRDALIGTRSQLTGYITALHERRAPWQVSAYDALQALARLTSERPAPSTTVRLPSEAVLALDAERRREVAADLVRAAELGAFTLRPSSTPWFGAHLLTHDDARQAMVRVQRLRDITVPQLRRQLAYTAEVTGLTAPTTVRGWGEQLAMLGGMRGTLDQFHPMVFERTATDLVQATASRRWRAERGVEMGWVARRRLRRRAKDMVRPGVRVPDLHAALVQVAEQREVWAEHAQRGGWPTLPEGLASIEDTYEAVRIDLEALEPVLAPTTLGGHLLDLDLDGLAERLQRLATDRDALETLPERTALVRRARALGVGGLVDDLADRRAPADLVTAELELSWWSSVFEQLLAADPALVGQDGAGLDALARRFRDLDRRHLAALSQPVRVAARAHLGTVMREDRDEAEALFTELIEGRMTTLRELSERHGAVLRRLRPALMATPTLVPHLLPAHRTVDLVVLDAIQHVPAASVVPAIARGRQVVVVGDPRSASGSSVQELAGLLPMVTLLPHDNRRDPELTRLLAAHGYDGLLRPAPLPRAEELVRLDVVDGTGMPDPASGTVESTQAEVDRVVEASIEHALTRPEETFAVVTVTAAHADRVREALLAEVRTNPALAPFFSGSRAEPVVVADITGVAGLSRDTILLSVGFGRTPHGRVLHRFGVLGEAGGEAMLLGALGATRRRLHVVSCFRAEVLDPERLRGAGPRLLAEVLDLAERRSGAADQVLLGNGVDVGRAPDRLLVDLGERLWKLGYLVETDYGTADGEHIPLVVGHPDLPGELLVAVLTDDAAYVAEPSVRVRDRQLSERLERLGWVVTQVWSAAAFLDPDGEADRVRTLVQRVRDERVGTSGGVVPPREVVVPVLSDEDDVDDTPLDDVTIAPDVVAPDVVAPDDATPVAEDRPGPLSSTAPEPGTRPEPGNQPEPGTQPEPVTQPEPTTQPEPEFDPEPQPETQPELDLALESETTDVGTSVAAPAAGGSVATDGLDPDVPGDEPENVLFDVGPSNDAPVAGTADAPSAPEGEPVTDGDEAGPAAR</sequence>
<name>A0ABS7ZEQ3_9MICO</name>
<comment type="caution">
    <text evidence="3">The sequence shown here is derived from an EMBL/GenBank/DDBJ whole genome shotgun (WGS) entry which is preliminary data.</text>
</comment>
<feature type="region of interest" description="Disordered" evidence="1">
    <location>
        <begin position="245"/>
        <end position="320"/>
    </location>
</feature>
<dbReference type="InterPro" id="IPR049468">
    <property type="entry name" value="Restrct_endonuc-II-like_dom"/>
</dbReference>
<evidence type="ECO:0000313" key="4">
    <source>
        <dbReference type="Proteomes" id="UP001319870"/>
    </source>
</evidence>
<feature type="compositionally biased region" description="Basic and acidic residues" evidence="1">
    <location>
        <begin position="40"/>
        <end position="56"/>
    </location>
</feature>
<feature type="compositionally biased region" description="Acidic residues" evidence="1">
    <location>
        <begin position="1566"/>
        <end position="1576"/>
    </location>
</feature>
<feature type="domain" description="Restriction endonuclease type II-like" evidence="2">
    <location>
        <begin position="1326"/>
        <end position="1416"/>
    </location>
</feature>
<feature type="compositionally biased region" description="Polar residues" evidence="1">
    <location>
        <begin position="284"/>
        <end position="297"/>
    </location>
</feature>
<dbReference type="SUPFAM" id="SSF52540">
    <property type="entry name" value="P-loop containing nucleoside triphosphate hydrolases"/>
    <property type="match status" value="1"/>
</dbReference>
<dbReference type="Proteomes" id="UP001319870">
    <property type="component" value="Unassembled WGS sequence"/>
</dbReference>
<gene>
    <name evidence="3" type="ORF">LEP48_06260</name>
</gene>
<evidence type="ECO:0000313" key="3">
    <source>
        <dbReference type="EMBL" id="MCA5892957.1"/>
    </source>
</evidence>
<feature type="compositionally biased region" description="Low complexity" evidence="1">
    <location>
        <begin position="1"/>
        <end position="12"/>
    </location>
</feature>